<feature type="compositionally biased region" description="Basic and acidic residues" evidence="1">
    <location>
        <begin position="123"/>
        <end position="133"/>
    </location>
</feature>
<feature type="compositionally biased region" description="Basic and acidic residues" evidence="1">
    <location>
        <begin position="70"/>
        <end position="83"/>
    </location>
</feature>
<feature type="region of interest" description="Disordered" evidence="1">
    <location>
        <begin position="52"/>
        <end position="106"/>
    </location>
</feature>
<proteinExistence type="predicted"/>
<organism evidence="3 4">
    <name type="scientific">Streptomyces prasinus</name>
    <dbReference type="NCBI Taxonomy" id="67345"/>
    <lineage>
        <taxon>Bacteria</taxon>
        <taxon>Bacillati</taxon>
        <taxon>Actinomycetota</taxon>
        <taxon>Actinomycetes</taxon>
        <taxon>Kitasatosporales</taxon>
        <taxon>Streptomycetaceae</taxon>
        <taxon>Streptomyces</taxon>
    </lineage>
</organism>
<accession>A0ABX6AXW5</accession>
<feature type="region of interest" description="Disordered" evidence="1">
    <location>
        <begin position="114"/>
        <end position="133"/>
    </location>
</feature>
<reference evidence="3 4" key="1">
    <citation type="submission" date="2017-09" db="EMBL/GenBank/DDBJ databases">
        <authorList>
            <person name="Lee N."/>
            <person name="Cho B.-K."/>
        </authorList>
    </citation>
    <scope>NUCLEOTIDE SEQUENCE [LARGE SCALE GENOMIC DNA]</scope>
    <source>
        <strain evidence="3 4">ATCC 13879</strain>
    </source>
</reference>
<feature type="transmembrane region" description="Helical" evidence="2">
    <location>
        <begin position="6"/>
        <end position="31"/>
    </location>
</feature>
<evidence type="ECO:0000313" key="3">
    <source>
        <dbReference type="EMBL" id="QEV06842.1"/>
    </source>
</evidence>
<keyword evidence="2" id="KW-0472">Membrane</keyword>
<keyword evidence="2" id="KW-0812">Transmembrane</keyword>
<dbReference type="PROSITE" id="PS51257">
    <property type="entry name" value="PROKAR_LIPOPROTEIN"/>
    <property type="match status" value="1"/>
</dbReference>
<protein>
    <recommendedName>
        <fullName evidence="5">Secreted protein</fullName>
    </recommendedName>
</protein>
<evidence type="ECO:0000256" key="1">
    <source>
        <dbReference type="SAM" id="MobiDB-lite"/>
    </source>
</evidence>
<name>A0ABX6AXW5_9ACTN</name>
<keyword evidence="4" id="KW-1185">Reference proteome</keyword>
<evidence type="ECO:0008006" key="5">
    <source>
        <dbReference type="Google" id="ProtNLM"/>
    </source>
</evidence>
<gene>
    <name evidence="3" type="ORF">CP972_15305</name>
</gene>
<evidence type="ECO:0000313" key="4">
    <source>
        <dbReference type="Proteomes" id="UP000326041"/>
    </source>
</evidence>
<dbReference type="EMBL" id="CP023697">
    <property type="protein sequence ID" value="QEV06842.1"/>
    <property type="molecule type" value="Genomic_DNA"/>
</dbReference>
<evidence type="ECO:0000256" key="2">
    <source>
        <dbReference type="SAM" id="Phobius"/>
    </source>
</evidence>
<sequence length="153" mass="17098">MPERDSILRVTGATVLTLVAAACTAGLAGVLRRDREGVRGSGVGLRVREWTRMRAPARTGARWEPGGPKRPGEDIGPRPDRKPNRNRSRKPHSEPNPELNQGRGVLVPKEVRALRTIPRQRRTGPEPESVRLTPAEREAFTVLMRRFTGDREE</sequence>
<dbReference type="Proteomes" id="UP000326041">
    <property type="component" value="Chromosome"/>
</dbReference>
<keyword evidence="2" id="KW-1133">Transmembrane helix</keyword>